<organism evidence="1 2">
    <name type="scientific">Pleurodeles waltl</name>
    <name type="common">Iberian ribbed newt</name>
    <dbReference type="NCBI Taxonomy" id="8319"/>
    <lineage>
        <taxon>Eukaryota</taxon>
        <taxon>Metazoa</taxon>
        <taxon>Chordata</taxon>
        <taxon>Craniata</taxon>
        <taxon>Vertebrata</taxon>
        <taxon>Euteleostomi</taxon>
        <taxon>Amphibia</taxon>
        <taxon>Batrachia</taxon>
        <taxon>Caudata</taxon>
        <taxon>Salamandroidea</taxon>
        <taxon>Salamandridae</taxon>
        <taxon>Pleurodelinae</taxon>
        <taxon>Pleurodeles</taxon>
    </lineage>
</organism>
<sequence>MWLKTPYILVHDVQQTRRAEGRRHRILKKREVKPYFWTPTDRRDRTRSRTAARRIAAQTEGEDAQRLATFRDECGNLRPILSMTVEEDHDLVHNWLMKTVEEVLLATENALVDAIDSSLV</sequence>
<evidence type="ECO:0000313" key="2">
    <source>
        <dbReference type="Proteomes" id="UP001066276"/>
    </source>
</evidence>
<dbReference type="AlphaFoldDB" id="A0AAV7QWT6"/>
<keyword evidence="2" id="KW-1185">Reference proteome</keyword>
<proteinExistence type="predicted"/>
<evidence type="ECO:0000313" key="1">
    <source>
        <dbReference type="EMBL" id="KAJ1144886.1"/>
    </source>
</evidence>
<reference evidence="1" key="1">
    <citation type="journal article" date="2022" name="bioRxiv">
        <title>Sequencing and chromosome-scale assembly of the giantPleurodeles waltlgenome.</title>
        <authorList>
            <person name="Brown T."/>
            <person name="Elewa A."/>
            <person name="Iarovenko S."/>
            <person name="Subramanian E."/>
            <person name="Araus A.J."/>
            <person name="Petzold A."/>
            <person name="Susuki M."/>
            <person name="Suzuki K.-i.T."/>
            <person name="Hayashi T."/>
            <person name="Toyoda A."/>
            <person name="Oliveira C."/>
            <person name="Osipova E."/>
            <person name="Leigh N.D."/>
            <person name="Simon A."/>
            <person name="Yun M.H."/>
        </authorList>
    </citation>
    <scope>NUCLEOTIDE SEQUENCE</scope>
    <source>
        <strain evidence="1">20211129_DDA</strain>
        <tissue evidence="1">Liver</tissue>
    </source>
</reference>
<comment type="caution">
    <text evidence="1">The sequence shown here is derived from an EMBL/GenBank/DDBJ whole genome shotgun (WGS) entry which is preliminary data.</text>
</comment>
<protein>
    <submittedName>
        <fullName evidence="1">Uncharacterized protein</fullName>
    </submittedName>
</protein>
<accession>A0AAV7QWT6</accession>
<gene>
    <name evidence="1" type="ORF">NDU88_011180</name>
</gene>
<dbReference type="EMBL" id="JANPWB010000010">
    <property type="protein sequence ID" value="KAJ1144886.1"/>
    <property type="molecule type" value="Genomic_DNA"/>
</dbReference>
<name>A0AAV7QWT6_PLEWA</name>
<dbReference type="Proteomes" id="UP001066276">
    <property type="component" value="Chromosome 6"/>
</dbReference>